<comment type="caution">
    <text evidence="1">The sequence shown here is derived from an EMBL/GenBank/DDBJ whole genome shotgun (WGS) entry which is preliminary data.</text>
</comment>
<name>A0A5N6KAG0_MONLA</name>
<reference evidence="1 2" key="1">
    <citation type="submission" date="2019-06" db="EMBL/GenBank/DDBJ databases">
        <title>Genome Sequence of the Brown Rot Fungal Pathogen Monilinia laxa.</title>
        <authorList>
            <person name="De Miccolis Angelini R.M."/>
            <person name="Landi L."/>
            <person name="Abate D."/>
            <person name="Pollastro S."/>
            <person name="Romanazzi G."/>
            <person name="Faretra F."/>
        </authorList>
    </citation>
    <scope>NUCLEOTIDE SEQUENCE [LARGE SCALE GENOMIC DNA]</scope>
    <source>
        <strain evidence="1 2">Mlax316</strain>
    </source>
</reference>
<gene>
    <name evidence="1" type="ORF">EYC80_000354</name>
</gene>
<keyword evidence="2" id="KW-1185">Reference proteome</keyword>
<dbReference type="EMBL" id="VIGI01000005">
    <property type="protein sequence ID" value="KAB8300124.1"/>
    <property type="molecule type" value="Genomic_DNA"/>
</dbReference>
<evidence type="ECO:0000313" key="1">
    <source>
        <dbReference type="EMBL" id="KAB8300124.1"/>
    </source>
</evidence>
<proteinExistence type="predicted"/>
<dbReference type="Proteomes" id="UP000326757">
    <property type="component" value="Unassembled WGS sequence"/>
</dbReference>
<dbReference type="AlphaFoldDB" id="A0A5N6KAG0"/>
<sequence>MRSDGMGFAKIRSNLMGLQCNGMVWNVIINQVPFFFPFLLSSFPLSTFLLSPPLQYLVISSPHPLSPPLIPSPSFLTHPSHPSHPSYPPILPSPSSHPPILPSSHPPISSQYKSNILSTKIIFPSKPIPTPTHLIPSLTNPNPANLLDQTRTTISNNTNGKLHQFLLSSFVVEIPTTRFYFFHLRFISSIPSIVMKY</sequence>
<organism evidence="1 2">
    <name type="scientific">Monilinia laxa</name>
    <name type="common">Brown rot fungus</name>
    <name type="synonym">Sclerotinia laxa</name>
    <dbReference type="NCBI Taxonomy" id="61186"/>
    <lineage>
        <taxon>Eukaryota</taxon>
        <taxon>Fungi</taxon>
        <taxon>Dikarya</taxon>
        <taxon>Ascomycota</taxon>
        <taxon>Pezizomycotina</taxon>
        <taxon>Leotiomycetes</taxon>
        <taxon>Helotiales</taxon>
        <taxon>Sclerotiniaceae</taxon>
        <taxon>Monilinia</taxon>
    </lineage>
</organism>
<accession>A0A5N6KAG0</accession>
<protein>
    <submittedName>
        <fullName evidence="1">Uncharacterized protein</fullName>
    </submittedName>
</protein>
<evidence type="ECO:0000313" key="2">
    <source>
        <dbReference type="Proteomes" id="UP000326757"/>
    </source>
</evidence>